<dbReference type="FunCoup" id="A0A6P7XZW3">
    <property type="interactions" value="8"/>
</dbReference>
<dbReference type="InParanoid" id="A0A6P7XZW3"/>
<reference evidence="3" key="1">
    <citation type="submission" date="2025-08" db="UniProtKB">
        <authorList>
            <consortium name="RefSeq"/>
        </authorList>
    </citation>
    <scope>IDENTIFICATION</scope>
</reference>
<feature type="compositionally biased region" description="Polar residues" evidence="1">
    <location>
        <begin position="374"/>
        <end position="384"/>
    </location>
</feature>
<feature type="region of interest" description="Disordered" evidence="1">
    <location>
        <begin position="329"/>
        <end position="348"/>
    </location>
</feature>
<sequence length="435" mass="49487">MYTDAPAYSIITSADADQQAGAGWHAQQAQTLPLASLLVSAPRHAAAHASEELSSSAFCIMDVPFSSNSINLPAADPSNFPSETSQGVSDTRVVQLDTSIEKERLAAEVIQRAWISWRNRNLFKLLKHAARAAEHCVTYQILRLVSPLEAELIRDPSMQCKIRFRFAGTEFPPFIVFKIFHRTGGYGNKYISGKRALNPSSEAAADACRLMGYRVYYDQMIRDEVQHLKHKITDIIDVATMKDYMQYISYLDETPAYLGGRDNHWRKLSLEKVPRTMIMYDILNYAESGKLSSQLKKELSFLLCLPHNEEVRRRQLLVITQSRHPVTPSSIISCQSSPLPTSSRGSVRRSHRVLQKIAKMKRTYGQRREKEQQEQNTAYCTSESHVTEDNGKFTSQTEDMKDKAFLSDEEWEQEAEKLYTWSQELTLEETGIFSP</sequence>
<protein>
    <submittedName>
        <fullName evidence="3">Uncharacterized protein</fullName>
    </submittedName>
</protein>
<name>A0A6P7XZW3_9AMPH</name>
<gene>
    <name evidence="3" type="primary">C4HXorf58</name>
</gene>
<dbReference type="PANTHER" id="PTHR33504">
    <property type="entry name" value="NADH DEHYDROGENASE (UBIQUINONE) 1 BETA SUBCOMPLEX, 4"/>
    <property type="match status" value="1"/>
</dbReference>
<organism evidence="2 3">
    <name type="scientific">Microcaecilia unicolor</name>
    <dbReference type="NCBI Taxonomy" id="1415580"/>
    <lineage>
        <taxon>Eukaryota</taxon>
        <taxon>Metazoa</taxon>
        <taxon>Chordata</taxon>
        <taxon>Craniata</taxon>
        <taxon>Vertebrata</taxon>
        <taxon>Euteleostomi</taxon>
        <taxon>Amphibia</taxon>
        <taxon>Gymnophiona</taxon>
        <taxon>Siphonopidae</taxon>
        <taxon>Microcaecilia</taxon>
    </lineage>
</organism>
<accession>A0A6P7XZW3</accession>
<evidence type="ECO:0000313" key="3">
    <source>
        <dbReference type="RefSeq" id="XP_030058103.1"/>
    </source>
</evidence>
<dbReference type="KEGG" id="muo:115469512"/>
<dbReference type="AlphaFoldDB" id="A0A6P7XZW3"/>
<evidence type="ECO:0000256" key="1">
    <source>
        <dbReference type="SAM" id="MobiDB-lite"/>
    </source>
</evidence>
<feature type="region of interest" description="Disordered" evidence="1">
    <location>
        <begin position="363"/>
        <end position="399"/>
    </location>
</feature>
<dbReference type="RefSeq" id="XP_030058103.1">
    <property type="nucleotide sequence ID" value="XM_030202243.1"/>
</dbReference>
<feature type="compositionally biased region" description="Polar residues" evidence="1">
    <location>
        <begin position="329"/>
        <end position="341"/>
    </location>
</feature>
<dbReference type="CTD" id="102347595"/>
<dbReference type="OrthoDB" id="10006090at2759"/>
<dbReference type="Proteomes" id="UP000515156">
    <property type="component" value="Chromosome 4"/>
</dbReference>
<dbReference type="GeneID" id="115469512"/>
<dbReference type="PANTHER" id="PTHR33504:SF1">
    <property type="entry name" value="FAMILY WITH SEQUENCE SIMILARITY 90, MEMBER A1B"/>
    <property type="match status" value="1"/>
</dbReference>
<proteinExistence type="predicted"/>
<keyword evidence="2" id="KW-1185">Reference proteome</keyword>
<evidence type="ECO:0000313" key="2">
    <source>
        <dbReference type="Proteomes" id="UP000515156"/>
    </source>
</evidence>